<evidence type="ECO:0000256" key="6">
    <source>
        <dbReference type="HAMAP-Rule" id="MF_00219"/>
    </source>
</evidence>
<dbReference type="GO" id="GO:0004151">
    <property type="term" value="F:dihydroorotase activity"/>
    <property type="evidence" value="ECO:0007669"/>
    <property type="project" value="UniProtKB-UniRule"/>
</dbReference>
<dbReference type="PIRSF" id="PIRSF001237">
    <property type="entry name" value="DHOdimr"/>
    <property type="match status" value="1"/>
</dbReference>
<dbReference type="PROSITE" id="PS00483">
    <property type="entry name" value="DIHYDROOROTASE_2"/>
    <property type="match status" value="1"/>
</dbReference>
<comment type="catalytic activity">
    <reaction evidence="6">
        <text>(S)-dihydroorotate + H2O = N-carbamoyl-L-aspartate + H(+)</text>
        <dbReference type="Rhea" id="RHEA:24296"/>
        <dbReference type="ChEBI" id="CHEBI:15377"/>
        <dbReference type="ChEBI" id="CHEBI:15378"/>
        <dbReference type="ChEBI" id="CHEBI:30864"/>
        <dbReference type="ChEBI" id="CHEBI:32814"/>
        <dbReference type="EC" id="3.5.2.3"/>
    </reaction>
</comment>
<dbReference type="PANTHER" id="PTHR43137">
    <property type="entry name" value="DIHYDROOROTASE"/>
    <property type="match status" value="1"/>
</dbReference>
<feature type="binding site" evidence="6">
    <location>
        <position position="15"/>
    </location>
    <ligand>
        <name>Zn(2+)</name>
        <dbReference type="ChEBI" id="CHEBI:29105"/>
        <label>1</label>
    </ligand>
</feature>
<feature type="binding site" evidence="6">
    <location>
        <position position="255"/>
    </location>
    <ligand>
        <name>substrate</name>
    </ligand>
</feature>
<dbReference type="PANTHER" id="PTHR43137:SF1">
    <property type="entry name" value="DIHYDROOROTASE"/>
    <property type="match status" value="1"/>
</dbReference>
<dbReference type="RefSeq" id="WP_077388072.1">
    <property type="nucleotide sequence ID" value="NZ_CP019645.1"/>
</dbReference>
<feature type="binding site" evidence="6">
    <location>
        <position position="179"/>
    </location>
    <ligand>
        <name>Zn(2+)</name>
        <dbReference type="ChEBI" id="CHEBI:29105"/>
        <label>2</label>
    </ligand>
</feature>
<name>A0A1Q2LFR0_9HELI</name>
<dbReference type="InterPro" id="IPR004721">
    <property type="entry name" value="DHOdimr"/>
</dbReference>
<comment type="pathway">
    <text evidence="6">Pyrimidine metabolism; UMP biosynthesis via de novo pathway; (S)-dihydroorotate from bicarbonate: step 3/3.</text>
</comment>
<dbReference type="EC" id="3.5.2.3" evidence="6 7"/>
<evidence type="ECO:0000256" key="3">
    <source>
        <dbReference type="ARBA" id="ARBA00022801"/>
    </source>
</evidence>
<dbReference type="GO" id="GO:0044205">
    <property type="term" value="P:'de novo' UMP biosynthetic process"/>
    <property type="evidence" value="ECO:0007669"/>
    <property type="project" value="UniProtKB-UniRule"/>
</dbReference>
<dbReference type="KEGG" id="hbl:XJ32_01165"/>
<feature type="active site" evidence="6">
    <location>
        <position position="251"/>
    </location>
</feature>
<feature type="binding site" evidence="6">
    <location>
        <begin position="15"/>
        <end position="17"/>
    </location>
    <ligand>
        <name>substrate</name>
    </ligand>
</feature>
<comment type="function">
    <text evidence="1 6">Catalyzes the reversible cyclization of carbamoyl aspartate to dihydroorotate.</text>
</comment>
<keyword evidence="2 6" id="KW-0479">Metal-binding</keyword>
<gene>
    <name evidence="6" type="primary">pyrC</name>
    <name evidence="8" type="ORF">XJ32_01165</name>
</gene>
<feature type="binding site" evidence="6">
    <location>
        <position position="251"/>
    </location>
    <ligand>
        <name>Zn(2+)</name>
        <dbReference type="ChEBI" id="CHEBI:29105"/>
        <label>1</label>
    </ligand>
</feature>
<accession>A0A1Q2LFR0</accession>
<keyword evidence="3 6" id="KW-0378">Hydrolase</keyword>
<proteinExistence type="inferred from homology"/>
<comment type="cofactor">
    <cofactor evidence="6">
        <name>Zn(2+)</name>
        <dbReference type="ChEBI" id="CHEBI:29105"/>
    </cofactor>
    <text evidence="6">Binds 2 Zn(2+) ions per subunit.</text>
</comment>
<dbReference type="GO" id="GO:0008270">
    <property type="term" value="F:zinc ion binding"/>
    <property type="evidence" value="ECO:0007669"/>
    <property type="project" value="UniProtKB-UniRule"/>
</dbReference>
<dbReference type="Gene3D" id="3.20.20.140">
    <property type="entry name" value="Metal-dependent hydrolases"/>
    <property type="match status" value="1"/>
</dbReference>
<evidence type="ECO:0000313" key="9">
    <source>
        <dbReference type="Proteomes" id="UP000188298"/>
    </source>
</evidence>
<evidence type="ECO:0000256" key="4">
    <source>
        <dbReference type="ARBA" id="ARBA00022833"/>
    </source>
</evidence>
<dbReference type="InterPro" id="IPR002195">
    <property type="entry name" value="Dihydroorotase_CS"/>
</dbReference>
<feature type="binding site" evidence="6">
    <location>
        <position position="41"/>
    </location>
    <ligand>
        <name>substrate</name>
    </ligand>
</feature>
<feature type="binding site" evidence="6">
    <location>
        <position position="265"/>
    </location>
    <ligand>
        <name>substrate</name>
    </ligand>
</feature>
<evidence type="ECO:0000256" key="2">
    <source>
        <dbReference type="ARBA" id="ARBA00022723"/>
    </source>
</evidence>
<evidence type="ECO:0000256" key="1">
    <source>
        <dbReference type="ARBA" id="ARBA00002368"/>
    </source>
</evidence>
<dbReference type="GO" id="GO:0006207">
    <property type="term" value="P:'de novo' pyrimidine nucleobase biosynthetic process"/>
    <property type="evidence" value="ECO:0007669"/>
    <property type="project" value="TreeGrafter"/>
</dbReference>
<dbReference type="InterPro" id="IPR032466">
    <property type="entry name" value="Metal_Hydrolase"/>
</dbReference>
<evidence type="ECO:0000313" key="8">
    <source>
        <dbReference type="EMBL" id="AQQ58937.1"/>
    </source>
</evidence>
<dbReference type="NCBIfam" id="TIGR00856">
    <property type="entry name" value="pyrC_dimer"/>
    <property type="match status" value="1"/>
</dbReference>
<organism evidence="8 9">
    <name type="scientific">Helicobacter bilis</name>
    <dbReference type="NCBI Taxonomy" id="37372"/>
    <lineage>
        <taxon>Bacteria</taxon>
        <taxon>Pseudomonadati</taxon>
        <taxon>Campylobacterota</taxon>
        <taxon>Epsilonproteobacteria</taxon>
        <taxon>Campylobacterales</taxon>
        <taxon>Helicobacteraceae</taxon>
        <taxon>Helicobacter</taxon>
    </lineage>
</organism>
<feature type="binding site" description="via carbamate group" evidence="6">
    <location>
        <position position="106"/>
    </location>
    <ligand>
        <name>Zn(2+)</name>
        <dbReference type="ChEBI" id="CHEBI:29105"/>
        <label>1</label>
    </ligand>
</feature>
<dbReference type="EMBL" id="CP019645">
    <property type="protein sequence ID" value="AQQ58937.1"/>
    <property type="molecule type" value="Genomic_DNA"/>
</dbReference>
<sequence>MDTIILQNPIDMHIHLRQDSMLEAVLPYSVRHFSTLLAMPNLNPPLMDAESILAYRQEIMRLVKKDSQNCGLNGEHFIPIIALYIHDNLTLDMLKEAHLAGVKILKLYPRGATTNAENGVSEVLNKHLLALLEEAQNLDMILSIHGESAGFSMDREREFLEIFSELARTFPQLKIIIEHLSDRHSLECIHKFSNLYGTITLHHMLLTLDDIIGGKLNPFMFCKPVVKTPKDRDAILEAALSGDSKISFGSDSAPHTIQAKLDGAAGIFSAPILLEALCTLFAKHNKLENLSHFLSLNAQKIYDIKLPFTKQITLKRSPFTFGESIESKLGNISVFMGDSTLNYKVDKIEIL</sequence>
<feature type="binding site" description="via carbamate group" evidence="6">
    <location>
        <position position="106"/>
    </location>
    <ligand>
        <name>Zn(2+)</name>
        <dbReference type="ChEBI" id="CHEBI:29105"/>
        <label>2</label>
    </ligand>
</feature>
<comment type="subunit">
    <text evidence="6">Homodimer.</text>
</comment>
<comment type="similarity">
    <text evidence="6">Belongs to the metallo-dependent hydrolases superfamily. DHOase family. Class II DHOase subfamily.</text>
</comment>
<dbReference type="SUPFAM" id="SSF51556">
    <property type="entry name" value="Metallo-dependent hydrolases"/>
    <property type="match status" value="1"/>
</dbReference>
<protein>
    <recommendedName>
        <fullName evidence="6 7">Dihydroorotase</fullName>
        <shortName evidence="6">DHOase</shortName>
        <ecNumber evidence="6 7">3.5.2.3</ecNumber>
    </recommendedName>
</protein>
<dbReference type="UniPathway" id="UPA00070">
    <property type="reaction ID" value="UER00117"/>
</dbReference>
<feature type="modified residue" description="N6-carboxylysine" evidence="6">
    <location>
        <position position="106"/>
    </location>
</feature>
<feature type="binding site" evidence="6">
    <location>
        <position position="145"/>
    </location>
    <ligand>
        <name>Zn(2+)</name>
        <dbReference type="ChEBI" id="CHEBI:29105"/>
        <label>2</label>
    </ligand>
</feature>
<reference evidence="8 9" key="1">
    <citation type="submission" date="2017-02" db="EMBL/GenBank/DDBJ databases">
        <title>Whole genome sequencing of Helicobacter bilis strain AAQJH.</title>
        <authorList>
            <person name="Conlan S."/>
            <person name="Thomas P.J."/>
            <person name="Mullikin J."/>
            <person name="Palmore T.N."/>
            <person name="Frank K.M."/>
            <person name="Segre J.A."/>
        </authorList>
    </citation>
    <scope>NUCLEOTIDE SEQUENCE [LARGE SCALE GENOMIC DNA]</scope>
    <source>
        <strain evidence="8 9">AAQJH</strain>
    </source>
</reference>
<evidence type="ECO:0000256" key="5">
    <source>
        <dbReference type="ARBA" id="ARBA00022975"/>
    </source>
</evidence>
<feature type="binding site" evidence="6">
    <location>
        <position position="13"/>
    </location>
    <ligand>
        <name>Zn(2+)</name>
        <dbReference type="ChEBI" id="CHEBI:29105"/>
        <label>1</label>
    </ligand>
</feature>
<evidence type="ECO:0000256" key="7">
    <source>
        <dbReference type="NCBIfam" id="TIGR00856"/>
    </source>
</evidence>
<dbReference type="AlphaFoldDB" id="A0A1Q2LFR0"/>
<dbReference type="HAMAP" id="MF_00219">
    <property type="entry name" value="PyrC_classII"/>
    <property type="match status" value="1"/>
</dbReference>
<comment type="caution">
    <text evidence="6">Lacks conserved residue(s) required for the propagation of feature annotation.</text>
</comment>
<feature type="binding site" evidence="6">
    <location>
        <position position="145"/>
    </location>
    <ligand>
        <name>substrate</name>
    </ligand>
</feature>
<keyword evidence="5 6" id="KW-0665">Pyrimidine biosynthesis</keyword>
<keyword evidence="4 6" id="KW-0862">Zinc</keyword>
<dbReference type="Proteomes" id="UP000188298">
    <property type="component" value="Chromosome"/>
</dbReference>
<dbReference type="GO" id="GO:0005829">
    <property type="term" value="C:cytosol"/>
    <property type="evidence" value="ECO:0007669"/>
    <property type="project" value="TreeGrafter"/>
</dbReference>